<feature type="binding site" evidence="2">
    <location>
        <position position="142"/>
    </location>
    <ligand>
        <name>Mg(2+)</name>
        <dbReference type="ChEBI" id="CHEBI:18420"/>
        <label>1</label>
    </ligand>
</feature>
<keyword evidence="2" id="KW-0460">Magnesium</keyword>
<feature type="binding site" evidence="2">
    <location>
        <position position="236"/>
    </location>
    <ligand>
        <name>ATP</name>
        <dbReference type="ChEBI" id="CHEBI:30616"/>
    </ligand>
</feature>
<evidence type="ECO:0000313" key="5">
    <source>
        <dbReference type="EMBL" id="AKE52822.1"/>
    </source>
</evidence>
<feature type="binding site" evidence="2">
    <location>
        <position position="74"/>
    </location>
    <ligand>
        <name>substrate</name>
    </ligand>
</feature>
<feature type="binding site" evidence="2">
    <location>
        <position position="166"/>
    </location>
    <ligand>
        <name>ATP</name>
        <dbReference type="ChEBI" id="CHEBI:30616"/>
    </ligand>
</feature>
<feature type="binding site" evidence="2">
    <location>
        <position position="95"/>
    </location>
    <ligand>
        <name>Mg(2+)</name>
        <dbReference type="ChEBI" id="CHEBI:18420"/>
        <label>2</label>
    </ligand>
</feature>
<keyword evidence="2 5" id="KW-0418">Kinase</keyword>
<dbReference type="EC" id="2.7.4.16" evidence="2"/>
<feature type="binding site" evidence="2">
    <location>
        <begin position="141"/>
        <end position="142"/>
    </location>
    <ligand>
        <name>ATP</name>
        <dbReference type="ChEBI" id="CHEBI:30616"/>
    </ligand>
</feature>
<keyword evidence="2" id="KW-0547">Nucleotide-binding</keyword>
<comment type="catalytic activity">
    <reaction evidence="2">
        <text>thiamine phosphate + ATP = thiamine diphosphate + ADP</text>
        <dbReference type="Rhea" id="RHEA:15913"/>
        <dbReference type="ChEBI" id="CHEBI:30616"/>
        <dbReference type="ChEBI" id="CHEBI:37575"/>
        <dbReference type="ChEBI" id="CHEBI:58937"/>
        <dbReference type="ChEBI" id="CHEBI:456216"/>
        <dbReference type="EC" id="2.7.4.16"/>
    </reaction>
</comment>
<feature type="binding site" evidence="2">
    <location>
        <position position="234"/>
    </location>
    <ligand>
        <name>Mg(2+)</name>
        <dbReference type="ChEBI" id="CHEBI:18420"/>
        <label>3</label>
    </ligand>
</feature>
<evidence type="ECO:0000256" key="2">
    <source>
        <dbReference type="HAMAP-Rule" id="MF_02128"/>
    </source>
</evidence>
<evidence type="ECO:0000259" key="4">
    <source>
        <dbReference type="Pfam" id="PF02769"/>
    </source>
</evidence>
<proteinExistence type="inferred from homology"/>
<comment type="miscellaneous">
    <text evidence="2">Reaction mechanism of ThiL seems to utilize a direct, inline transfer of the gamma-phosphate of ATP to TMP rather than a phosphorylated enzyme intermediate.</text>
</comment>
<dbReference type="InterPro" id="IPR006283">
    <property type="entry name" value="ThiL-like"/>
</dbReference>
<dbReference type="GO" id="GO:0009229">
    <property type="term" value="P:thiamine diphosphate biosynthetic process"/>
    <property type="evidence" value="ECO:0007669"/>
    <property type="project" value="UniProtKB-UniRule"/>
</dbReference>
<dbReference type="InterPro" id="IPR036676">
    <property type="entry name" value="PurM-like_C_sf"/>
</dbReference>
<dbReference type="GO" id="GO:0000287">
    <property type="term" value="F:magnesium ion binding"/>
    <property type="evidence" value="ECO:0007669"/>
    <property type="project" value="UniProtKB-UniRule"/>
</dbReference>
<dbReference type="PANTHER" id="PTHR30270:SF0">
    <property type="entry name" value="THIAMINE-MONOPHOSPHATE KINASE"/>
    <property type="match status" value="1"/>
</dbReference>
<feature type="binding site" evidence="2">
    <location>
        <position position="67"/>
    </location>
    <ligand>
        <name>Mg(2+)</name>
        <dbReference type="ChEBI" id="CHEBI:18420"/>
        <label>1</label>
    </ligand>
</feature>
<feature type="domain" description="PurM-like C-terminal" evidence="4">
    <location>
        <begin position="171"/>
        <end position="322"/>
    </location>
</feature>
<comment type="pathway">
    <text evidence="2">Cofactor biosynthesis; thiamine diphosphate biosynthesis; thiamine diphosphate from thiamine phosphate: step 1/1.</text>
</comment>
<sequence>MAEFDLIKQYFTFEYDFDQNLKGNIDAEQASSKSSKNTAKPRVVKGVGDDCAVFDIPNNYQLVTSTDTLVDGVHFFSKLPPELIAHKALAANVSDLAAMGAKPLAFTLSISLPEINEHWLASFSKGLQKVSKLFKIPLVGGDTTQGPLNINITAYGVVKKGRLLERNQAVSGDDIWVTGYLGEAAAALELEKKALGSRNNLTDAEQVLWSALTQPIPPLKFARKLTKLSCCGLDISDGLAADLGHVLSQSQCGAKIFVESLPLSDALVNSVGIDQARQYAVNGGDDYELCFTALSNVRNKVLNLAEQCGVNVTRIGKIIGSGLELTLYGQPFQSSRSSWQHFN</sequence>
<dbReference type="GO" id="GO:0009030">
    <property type="term" value="F:thiamine-phosphate kinase activity"/>
    <property type="evidence" value="ECO:0007669"/>
    <property type="project" value="UniProtKB-UniRule"/>
</dbReference>
<feature type="binding site" evidence="2">
    <location>
        <position position="339"/>
    </location>
    <ligand>
        <name>substrate</name>
    </ligand>
</feature>
<feature type="binding site" evidence="2">
    <location>
        <position position="285"/>
    </location>
    <ligand>
        <name>substrate</name>
    </ligand>
</feature>
<evidence type="ECO:0000256" key="1">
    <source>
        <dbReference type="ARBA" id="ARBA00022977"/>
    </source>
</evidence>
<gene>
    <name evidence="2" type="primary">thiL</name>
    <name evidence="5" type="ORF">TQ33_1887</name>
</gene>
<dbReference type="CDD" id="cd02194">
    <property type="entry name" value="ThiL"/>
    <property type="match status" value="1"/>
</dbReference>
<protein>
    <recommendedName>
        <fullName evidence="2">Thiamine-monophosphate kinase</fullName>
        <shortName evidence="2">TMP kinase</shortName>
        <shortName evidence="2">Thiamine-phosphate kinase</shortName>
        <ecNumber evidence="2">2.7.4.16</ecNumber>
    </recommendedName>
</protein>
<keyword evidence="6" id="KW-1185">Reference proteome</keyword>
<dbReference type="KEGG" id="kge:TQ33_1887"/>
<dbReference type="PIRSF" id="PIRSF005303">
    <property type="entry name" value="Thiam_monoph_kin"/>
    <property type="match status" value="1"/>
</dbReference>
<feature type="binding site" evidence="2">
    <location>
        <position position="50"/>
    </location>
    <ligand>
        <name>Mg(2+)</name>
        <dbReference type="ChEBI" id="CHEBI:18420"/>
        <label>4</label>
    </ligand>
</feature>
<dbReference type="PANTHER" id="PTHR30270">
    <property type="entry name" value="THIAMINE-MONOPHOSPHATE KINASE"/>
    <property type="match status" value="1"/>
</dbReference>
<dbReference type="Gene3D" id="3.30.1330.10">
    <property type="entry name" value="PurM-like, N-terminal domain"/>
    <property type="match status" value="1"/>
</dbReference>
<feature type="binding site" evidence="2">
    <location>
        <position position="65"/>
    </location>
    <ligand>
        <name>Mg(2+)</name>
        <dbReference type="ChEBI" id="CHEBI:18420"/>
        <label>4</label>
    </ligand>
</feature>
<dbReference type="PATRIC" id="fig|914150.5.peg.1913"/>
<dbReference type="InterPro" id="IPR010918">
    <property type="entry name" value="PurM-like_C_dom"/>
</dbReference>
<reference evidence="5 6" key="1">
    <citation type="submission" date="2015-02" db="EMBL/GenBank/DDBJ databases">
        <title>Complete genome sequence of Kangiella geojedonensis strain YCS-5T.</title>
        <authorList>
            <person name="Kim K.M."/>
        </authorList>
    </citation>
    <scope>NUCLEOTIDE SEQUENCE [LARGE SCALE GENOMIC DNA]</scope>
    <source>
        <strain evidence="5 6">YCS-5</strain>
    </source>
</reference>
<dbReference type="AlphaFoldDB" id="A0A0F6TRQ9"/>
<dbReference type="NCBIfam" id="TIGR01379">
    <property type="entry name" value="thiL"/>
    <property type="match status" value="1"/>
</dbReference>
<feature type="domain" description="PurM-like N-terminal" evidence="3">
    <location>
        <begin position="48"/>
        <end position="158"/>
    </location>
</feature>
<keyword evidence="2" id="KW-0479">Metal-binding</keyword>
<dbReference type="GO" id="GO:0009228">
    <property type="term" value="P:thiamine biosynthetic process"/>
    <property type="evidence" value="ECO:0007669"/>
    <property type="project" value="UniProtKB-KW"/>
</dbReference>
<dbReference type="Pfam" id="PF02769">
    <property type="entry name" value="AIRS_C"/>
    <property type="match status" value="1"/>
</dbReference>
<feature type="binding site" evidence="2">
    <location>
        <position position="237"/>
    </location>
    <ligand>
        <name>Mg(2+)</name>
        <dbReference type="ChEBI" id="CHEBI:18420"/>
        <label>5</label>
    </ligand>
</feature>
<keyword evidence="1 2" id="KW-0784">Thiamine biosynthesis</keyword>
<dbReference type="GO" id="GO:0005524">
    <property type="term" value="F:ATP binding"/>
    <property type="evidence" value="ECO:0007669"/>
    <property type="project" value="UniProtKB-UniRule"/>
</dbReference>
<dbReference type="Proteomes" id="UP000034071">
    <property type="component" value="Chromosome"/>
</dbReference>
<dbReference type="HAMAP" id="MF_02128">
    <property type="entry name" value="TMP_kinase"/>
    <property type="match status" value="1"/>
</dbReference>
<keyword evidence="2" id="KW-0067">ATP-binding</keyword>
<evidence type="ECO:0000259" key="3">
    <source>
        <dbReference type="Pfam" id="PF00586"/>
    </source>
</evidence>
<feature type="binding site" evidence="2">
    <location>
        <position position="95"/>
    </location>
    <ligand>
        <name>Mg(2+)</name>
        <dbReference type="ChEBI" id="CHEBI:18420"/>
        <label>4</label>
    </ligand>
</feature>
<keyword evidence="2" id="KW-0808">Transferase</keyword>
<dbReference type="STRING" id="914150.TQ33_1887"/>
<comment type="caution">
    <text evidence="2">Lacks conserved residue(s) required for the propagation of feature annotation.</text>
</comment>
<feature type="binding site" evidence="2">
    <location>
        <position position="66"/>
    </location>
    <ligand>
        <name>Mg(2+)</name>
        <dbReference type="ChEBI" id="CHEBI:18420"/>
        <label>1</label>
    </ligand>
</feature>
<dbReference type="SUPFAM" id="SSF56042">
    <property type="entry name" value="PurM C-terminal domain-like"/>
    <property type="match status" value="1"/>
</dbReference>
<name>A0A0F6TRQ9_9GAMM</name>
<comment type="function">
    <text evidence="2">Catalyzes the ATP-dependent phosphorylation of thiamine-monophosphate (TMP) to form thiamine-pyrophosphate (TPP), the active form of vitamin B1.</text>
</comment>
<dbReference type="OrthoDB" id="9802811at2"/>
<dbReference type="Gene3D" id="3.90.650.10">
    <property type="entry name" value="PurM-like C-terminal domain"/>
    <property type="match status" value="1"/>
</dbReference>
<dbReference type="InterPro" id="IPR016188">
    <property type="entry name" value="PurM-like_N"/>
</dbReference>
<feature type="binding site" evidence="2">
    <location>
        <position position="50"/>
    </location>
    <ligand>
        <name>Mg(2+)</name>
        <dbReference type="ChEBI" id="CHEBI:18420"/>
        <label>3</label>
    </ligand>
</feature>
<dbReference type="HOGENOM" id="CLU_046964_3_0_6"/>
<organism evidence="5 6">
    <name type="scientific">Kangiella geojedonensis</name>
    <dbReference type="NCBI Taxonomy" id="914150"/>
    <lineage>
        <taxon>Bacteria</taxon>
        <taxon>Pseudomonadati</taxon>
        <taxon>Pseudomonadota</taxon>
        <taxon>Gammaproteobacteria</taxon>
        <taxon>Kangiellales</taxon>
        <taxon>Kangiellaceae</taxon>
        <taxon>Kangiella</taxon>
    </lineage>
</organism>
<accession>A0A0F6TRQ9</accession>
<feature type="binding site" evidence="2">
    <location>
        <position position="67"/>
    </location>
    <ligand>
        <name>Mg(2+)</name>
        <dbReference type="ChEBI" id="CHEBI:18420"/>
        <label>2</label>
    </ligand>
</feature>
<dbReference type="RefSeq" id="WP_084616986.1">
    <property type="nucleotide sequence ID" value="NZ_CP010975.1"/>
</dbReference>
<dbReference type="InterPro" id="IPR036921">
    <property type="entry name" value="PurM-like_N_sf"/>
</dbReference>
<feature type="binding site" evidence="2">
    <location>
        <position position="95"/>
    </location>
    <ligand>
        <name>Mg(2+)</name>
        <dbReference type="ChEBI" id="CHEBI:18420"/>
        <label>3</label>
    </ligand>
</feature>
<dbReference type="UniPathway" id="UPA00060">
    <property type="reaction ID" value="UER00142"/>
</dbReference>
<dbReference type="EMBL" id="CP010975">
    <property type="protein sequence ID" value="AKE52822.1"/>
    <property type="molecule type" value="Genomic_DNA"/>
</dbReference>
<evidence type="ECO:0000313" key="6">
    <source>
        <dbReference type="Proteomes" id="UP000034071"/>
    </source>
</evidence>
<comment type="similarity">
    <text evidence="2">Belongs to the thiamine-monophosphate kinase family.</text>
</comment>
<dbReference type="SUPFAM" id="SSF55326">
    <property type="entry name" value="PurM N-terminal domain-like"/>
    <property type="match status" value="1"/>
</dbReference>
<dbReference type="Pfam" id="PF00586">
    <property type="entry name" value="AIRS"/>
    <property type="match status" value="1"/>
</dbReference>